<evidence type="ECO:0000313" key="2">
    <source>
        <dbReference type="EMBL" id="PZA15000.1"/>
    </source>
</evidence>
<feature type="domain" description="ABC-type transport auxiliary lipoprotein component" evidence="1">
    <location>
        <begin position="70"/>
        <end position="182"/>
    </location>
</feature>
<dbReference type="Pfam" id="PF03886">
    <property type="entry name" value="ABC_trans_aux"/>
    <property type="match status" value="1"/>
</dbReference>
<name>A0A323UTK3_9RHOO</name>
<dbReference type="EMBL" id="QKOE01000018">
    <property type="protein sequence ID" value="PZA15000.1"/>
    <property type="molecule type" value="Genomic_DNA"/>
</dbReference>
<dbReference type="OrthoDB" id="5568302at2"/>
<proteinExistence type="predicted"/>
<dbReference type="InterPro" id="IPR005586">
    <property type="entry name" value="ABC_trans_aux"/>
</dbReference>
<dbReference type="Proteomes" id="UP000248259">
    <property type="component" value="Unassembled WGS sequence"/>
</dbReference>
<protein>
    <recommendedName>
        <fullName evidence="1">ABC-type transport auxiliary lipoprotein component domain-containing protein</fullName>
    </recommendedName>
</protein>
<accession>A0A323UTK3</accession>
<dbReference type="Gene3D" id="3.40.50.10610">
    <property type="entry name" value="ABC-type transport auxiliary lipoprotein component"/>
    <property type="match status" value="1"/>
</dbReference>
<gene>
    <name evidence="2" type="ORF">DNK49_18545</name>
</gene>
<reference evidence="2 3" key="1">
    <citation type="submission" date="2018-06" db="EMBL/GenBank/DDBJ databases">
        <title>Azoarcus communis strain SWub3 genome.</title>
        <authorList>
            <person name="Zorraquino Salvo V."/>
            <person name="Toubiana D."/>
            <person name="Blumwald E."/>
        </authorList>
    </citation>
    <scope>NUCLEOTIDE SEQUENCE [LARGE SCALE GENOMIC DNA]</scope>
    <source>
        <strain evidence="2 3">SWub3</strain>
    </source>
</reference>
<keyword evidence="3" id="KW-1185">Reference proteome</keyword>
<comment type="caution">
    <text evidence="2">The sequence shown here is derived from an EMBL/GenBank/DDBJ whole genome shotgun (WGS) entry which is preliminary data.</text>
</comment>
<sequence length="205" mass="22373">MRIPQLAAIVLTSIAVTACNGLGVPPRPMASFDLGLTAPRSLPAQVVPAQIQLLAPSWLETSAMQYRLTWDQTHRRRSFANSRWAAHPPEMLARNLERAIGGINIGTSECRLRLELDEFVQVFDTEQRSEARVVLRASWLPARSDKALARKEFALSSVAPEATAEGGVAAFLQISDMLAEQLVQWLAGLDGEGLRDLNVGAACRS</sequence>
<dbReference type="PROSITE" id="PS51257">
    <property type="entry name" value="PROKAR_LIPOPROTEIN"/>
    <property type="match status" value="1"/>
</dbReference>
<organism evidence="2 3">
    <name type="scientific">Parazoarcus communis SWub3 = DSM 12120</name>
    <dbReference type="NCBI Taxonomy" id="1121029"/>
    <lineage>
        <taxon>Bacteria</taxon>
        <taxon>Pseudomonadati</taxon>
        <taxon>Pseudomonadota</taxon>
        <taxon>Betaproteobacteria</taxon>
        <taxon>Rhodocyclales</taxon>
        <taxon>Zoogloeaceae</taxon>
        <taxon>Parazoarcus</taxon>
    </lineage>
</organism>
<evidence type="ECO:0000313" key="3">
    <source>
        <dbReference type="Proteomes" id="UP000248259"/>
    </source>
</evidence>
<dbReference type="RefSeq" id="WP_110528084.1">
    <property type="nucleotide sequence ID" value="NZ_QKOE01000018.1"/>
</dbReference>
<dbReference type="AlphaFoldDB" id="A0A323UTK3"/>
<evidence type="ECO:0000259" key="1">
    <source>
        <dbReference type="Pfam" id="PF03886"/>
    </source>
</evidence>
<dbReference type="SUPFAM" id="SSF159594">
    <property type="entry name" value="XCC0632-like"/>
    <property type="match status" value="1"/>
</dbReference>